<dbReference type="CDD" id="cd02897">
    <property type="entry name" value="A2M_2"/>
    <property type="match status" value="1"/>
</dbReference>
<dbReference type="GeneTree" id="ENSGT00940000162996"/>
<dbReference type="Pfam" id="PF00207">
    <property type="entry name" value="A2M"/>
    <property type="match status" value="1"/>
</dbReference>
<dbReference type="Pfam" id="PF01835">
    <property type="entry name" value="MG2"/>
    <property type="match status" value="1"/>
</dbReference>
<dbReference type="Gene3D" id="2.60.40.1930">
    <property type="match status" value="2"/>
</dbReference>
<evidence type="ECO:0000256" key="8">
    <source>
        <dbReference type="ARBA" id="ARBA00023180"/>
    </source>
</evidence>
<dbReference type="Pfam" id="PF07703">
    <property type="entry name" value="A2M_BRD"/>
    <property type="match status" value="1"/>
</dbReference>
<dbReference type="InterPro" id="IPR041813">
    <property type="entry name" value="A2M_TED"/>
</dbReference>
<dbReference type="PANTHER" id="PTHR11412">
    <property type="entry name" value="MACROGLOBULIN / COMPLEMENT"/>
    <property type="match status" value="1"/>
</dbReference>
<dbReference type="Pfam" id="PF17791">
    <property type="entry name" value="MG3"/>
    <property type="match status" value="1"/>
</dbReference>
<evidence type="ECO:0000313" key="13">
    <source>
        <dbReference type="Ensembl" id="ENSLOCP00000001952.1"/>
    </source>
</evidence>
<dbReference type="InterPro" id="IPR011626">
    <property type="entry name" value="Alpha-macroglobulin_TED"/>
</dbReference>
<keyword evidence="7" id="KW-1015">Disulfide bond</keyword>
<dbReference type="eggNOG" id="KOG1366">
    <property type="taxonomic scope" value="Eukaryota"/>
</dbReference>
<dbReference type="OMA" id="FNIYPCP"/>
<dbReference type="SMART" id="SM01360">
    <property type="entry name" value="A2M"/>
    <property type="match status" value="1"/>
</dbReference>
<dbReference type="InterPro" id="IPR041555">
    <property type="entry name" value="MG3"/>
</dbReference>
<evidence type="ECO:0000259" key="10">
    <source>
        <dbReference type="SMART" id="SM01359"/>
    </source>
</evidence>
<keyword evidence="3" id="KW-0964">Secreted</keyword>
<evidence type="ECO:0000259" key="12">
    <source>
        <dbReference type="SMART" id="SM01361"/>
    </source>
</evidence>
<dbReference type="InterPro" id="IPR019742">
    <property type="entry name" value="MacrogloblnA2_CS"/>
</dbReference>
<dbReference type="InterPro" id="IPR036595">
    <property type="entry name" value="A-macroglobulin_rcpt-bd_sf"/>
</dbReference>
<dbReference type="InterPro" id="IPR009048">
    <property type="entry name" value="A-macroglobulin_rcpt-bd"/>
</dbReference>
<dbReference type="SUPFAM" id="SSF81296">
    <property type="entry name" value="E set domains"/>
    <property type="match status" value="1"/>
</dbReference>
<keyword evidence="6" id="KW-0722">Serine protease inhibitor</keyword>
<dbReference type="SMART" id="SM01419">
    <property type="entry name" value="Thiol-ester_cl"/>
    <property type="match status" value="1"/>
</dbReference>
<keyword evidence="8" id="KW-0325">Glycoprotein</keyword>
<comment type="subcellular location">
    <subcellularLocation>
        <location evidence="1">Secreted</location>
    </subcellularLocation>
</comment>
<dbReference type="Ensembl" id="ENSLOCT00000001957.1">
    <property type="protein sequence ID" value="ENSLOCP00000001952.1"/>
    <property type="gene ID" value="ENSLOCG00000001610.1"/>
</dbReference>
<dbReference type="GO" id="GO:0005615">
    <property type="term" value="C:extracellular space"/>
    <property type="evidence" value="ECO:0007669"/>
    <property type="project" value="InterPro"/>
</dbReference>
<dbReference type="InterPro" id="IPR040839">
    <property type="entry name" value="MG4"/>
</dbReference>
<feature type="chain" id="PRO_5004865385" evidence="9">
    <location>
        <begin position="18"/>
        <end position="1443"/>
    </location>
</feature>
<dbReference type="InterPro" id="IPR047565">
    <property type="entry name" value="Alpha-macroglob_thiol-ester_cl"/>
</dbReference>
<dbReference type="FunFam" id="1.50.10.20:FF:000001">
    <property type="entry name" value="CD109 isoform 1"/>
    <property type="match status" value="1"/>
</dbReference>
<dbReference type="InterPro" id="IPR001599">
    <property type="entry name" value="Macroglobln_a2"/>
</dbReference>
<sequence>MWRGFSLACLLLCTCQASTPPLFMVTFPEMIIEGIESKLCATLLHPNETLRLSVSLVSGQDRRLLLEETTAQGFYRCEHFQGPLVPSDSMEVVEVQLQGESFTMEKRSEVHFRPSRSLIFIQTDKPIYKPGQTVHFRIVSLNENFVPVNDVYDVVELRDPARNRISQWLEQTSNGSILQLSLPLNPEARLGTYTLAVLEKGSTRVSQHFKVKEFVLPKFEVETHLPDSIFILDTEVTAKICGKYTYGKPVSGTAKLELCRKRSQYQHDVIDNVTICRTVIDETDKTGCFSYTFNVTEFMQNEGQLENRLRLYGELEEHGTGVVRRGGVDTRFTHLLGKVEFLDTAKHYEQGIPLQGKIRVVRHDSSPVANHRVYVTSERSWPHEILLNDTTDSQGIVHFSFNTSQWTRSTIWLEAKSSTSPQDLWAPGYEKGSHSVTRSDKPSSSFISIQKIDQTLQCGTQVAIRAQYSFFQKDIEADVGSIDFYYLVVSRGAISISGHMVEPLLAGSVKEGEVSFILPVSHELSPQAHVLVYAVLPNERVLAHSSDFQVEKCFRHKVSLKFASPQSVPGADTAVHLSAHPGSLCALKAIDRSVLLVEPEQELTAKQIYDSQPIIAVTYNNPYYYDKPKDCLPVRVKKRSYIIHDLDSQRNAKTTFNHLRIRTITNMFLQKPDCLLFKGWTFYNQQYREYGWHGGRLLSPSIERLMMSPQPIPVVETVRTFFPETWLWDLVPVGESGSAQVPVTVPDTITTWEAGAFCLSPIGLGLAPSVRLTTFQPFFVELTLPYSIIRGERFELKATVFNYMSKCIMVKVSPAPSSDFTLEPCPGCEYSSCLCASQGKTFRWTLVASVLGAVNVSVSAEAVQTEMICDNEVVSVPEQGRIDTVIQTLLVEAEGTEKTISYNWLLCPKGSLVKEEVQLQLPEDIVEGSARASLSVLGDLLGRALQNLDRLLAMPYGCGEQNMVLFAPNIYILKYLESTGQLTQEIRNRATEFLKSGYQRQLNYMRFDGSYSAFGNSDDSGNTWLTAFVMKSFGGAQSYIYIDPNIISSTMNWLTRHQQPNGCFQSVGRLFNNRMKGGVSDEVTLTAYVSAAMLELNMSRTDQVLNSSLSCLRSATQNLTNIYTAALLFYTFTLARDEDTRAQLWTELETLASREGDTLHWPQSASEGSDSLSVEMSSYVLLALLSHPPLSASDLGRASKIVSWLTKQQNSYGGFSSTQDTVVALQALSLYGAEAFSKEVSSQVTAQSTEGDLHQFTVDSSNSLLYQERALRDVPGKYSVEVQGTGCMSIQVALHYNIPPPPDFSTFQIAAESQMTCDSGTRSRPLTAVVNVSYKGQRESTNMVIVNVKLLSGFVFDKDTLNELKGAPYVKRVDTEDGHVIVYLDGLHREKSQQYRFRMIQEHPVKGLKPAVVKIYDYYQTSEQATSEYTYPCPEEDHETNQI</sequence>
<evidence type="ECO:0000256" key="9">
    <source>
        <dbReference type="SAM" id="SignalP"/>
    </source>
</evidence>
<dbReference type="FunFam" id="2.60.40.1930:FF:000001">
    <property type="entry name" value="CD109 isoform 3"/>
    <property type="match status" value="1"/>
</dbReference>
<evidence type="ECO:0000259" key="11">
    <source>
        <dbReference type="SMART" id="SM01360"/>
    </source>
</evidence>
<dbReference type="PANTHER" id="PTHR11412:SF150">
    <property type="entry name" value="ALPHA-2-MACROGLOBULIN-RELATED"/>
    <property type="match status" value="1"/>
</dbReference>
<dbReference type="InterPro" id="IPR008930">
    <property type="entry name" value="Terpenoid_cyclase/PrenylTrfase"/>
</dbReference>
<reference evidence="14" key="1">
    <citation type="submission" date="2011-12" db="EMBL/GenBank/DDBJ databases">
        <title>The Draft Genome of Lepisosteus oculatus.</title>
        <authorList>
            <consortium name="The Broad Institute Genome Assembly &amp; Analysis Group"/>
            <consortium name="Computational R&amp;D Group"/>
            <consortium name="and Sequencing Platform"/>
            <person name="Di Palma F."/>
            <person name="Alfoldi J."/>
            <person name="Johnson J."/>
            <person name="Berlin A."/>
            <person name="Gnerre S."/>
            <person name="Jaffe D."/>
            <person name="MacCallum I."/>
            <person name="Young S."/>
            <person name="Walker B.J."/>
            <person name="Lander E.S."/>
            <person name="Lindblad-Toh K."/>
        </authorList>
    </citation>
    <scope>NUCLEOTIDE SEQUENCE [LARGE SCALE GENOMIC DNA]</scope>
</reference>
<dbReference type="Proteomes" id="UP000018468">
    <property type="component" value="Linkage group LG26"/>
</dbReference>
<name>W5M0P5_LEPOC</name>
<feature type="domain" description="Alpha-2-macroglobulin" evidence="11">
    <location>
        <begin position="725"/>
        <end position="814"/>
    </location>
</feature>
<evidence type="ECO:0000256" key="3">
    <source>
        <dbReference type="ARBA" id="ARBA00022525"/>
    </source>
</evidence>
<dbReference type="Gene3D" id="2.60.120.1540">
    <property type="match status" value="1"/>
</dbReference>
<evidence type="ECO:0000313" key="14">
    <source>
        <dbReference type="Proteomes" id="UP000018468"/>
    </source>
</evidence>
<dbReference type="FunCoup" id="W5M0P5">
    <property type="interactions" value="257"/>
</dbReference>
<dbReference type="GO" id="GO:0007399">
    <property type="term" value="P:nervous system development"/>
    <property type="evidence" value="ECO:0007669"/>
    <property type="project" value="UniProtKB-ARBA"/>
</dbReference>
<evidence type="ECO:0000256" key="7">
    <source>
        <dbReference type="ARBA" id="ARBA00023157"/>
    </source>
</evidence>
<comment type="similarity">
    <text evidence="2">Belongs to the protease inhibitor I39 (alpha-2-macroglobulin) family.</text>
</comment>
<dbReference type="Pfam" id="PF07678">
    <property type="entry name" value="TED_complement"/>
    <property type="match status" value="1"/>
</dbReference>
<dbReference type="InterPro" id="IPR014756">
    <property type="entry name" value="Ig_E-set"/>
</dbReference>
<dbReference type="Pfam" id="PF07677">
    <property type="entry name" value="A2M_recep"/>
    <property type="match status" value="1"/>
</dbReference>
<evidence type="ECO:0000256" key="5">
    <source>
        <dbReference type="ARBA" id="ARBA00022729"/>
    </source>
</evidence>
<keyword evidence="4" id="KW-0646">Protease inhibitor</keyword>
<dbReference type="InterPro" id="IPR050473">
    <property type="entry name" value="A2M/Complement_sys"/>
</dbReference>
<keyword evidence="14" id="KW-1185">Reference proteome</keyword>
<keyword evidence="5 9" id="KW-0732">Signal</keyword>
<reference evidence="13" key="3">
    <citation type="submission" date="2025-09" db="UniProtKB">
        <authorList>
            <consortium name="Ensembl"/>
        </authorList>
    </citation>
    <scope>IDENTIFICATION</scope>
</reference>
<dbReference type="InterPro" id="IPR013783">
    <property type="entry name" value="Ig-like_fold"/>
</dbReference>
<dbReference type="Gene3D" id="2.60.40.1940">
    <property type="match status" value="1"/>
</dbReference>
<dbReference type="SUPFAM" id="SSF49410">
    <property type="entry name" value="Alpha-macroglobulin receptor domain"/>
    <property type="match status" value="1"/>
</dbReference>
<dbReference type="Gene3D" id="1.50.10.20">
    <property type="match status" value="1"/>
</dbReference>
<dbReference type="Bgee" id="ENSLOCG00000001610">
    <property type="expression patterns" value="Expressed in liver and 8 other cell types or tissues"/>
</dbReference>
<evidence type="ECO:0000256" key="4">
    <source>
        <dbReference type="ARBA" id="ARBA00022690"/>
    </source>
</evidence>
<dbReference type="STRING" id="7918.ENSLOCP00000001952"/>
<feature type="signal peptide" evidence="9">
    <location>
        <begin position="1"/>
        <end position="17"/>
    </location>
</feature>
<evidence type="ECO:0000256" key="2">
    <source>
        <dbReference type="ARBA" id="ARBA00010952"/>
    </source>
</evidence>
<dbReference type="SMART" id="SM01361">
    <property type="entry name" value="A2M_recep"/>
    <property type="match status" value="1"/>
</dbReference>
<dbReference type="InterPro" id="IPR011625">
    <property type="entry name" value="A2M_N_BRD"/>
</dbReference>
<dbReference type="Gene3D" id="2.60.40.10">
    <property type="entry name" value="Immunoglobulins"/>
    <property type="match status" value="2"/>
</dbReference>
<protein>
    <submittedName>
        <fullName evidence="13">Si:dkey-52d15.3</fullName>
    </submittedName>
</protein>
<evidence type="ECO:0000256" key="6">
    <source>
        <dbReference type="ARBA" id="ARBA00022900"/>
    </source>
</evidence>
<dbReference type="Gene3D" id="2.60.40.690">
    <property type="entry name" value="Alpha-macroglobulin, receptor-binding domain"/>
    <property type="match status" value="1"/>
</dbReference>
<dbReference type="HOGENOM" id="CLU_001634_0_1_1"/>
<feature type="domain" description="Alpha-macroglobulin receptor-binding" evidence="12">
    <location>
        <begin position="1341"/>
        <end position="1429"/>
    </location>
</feature>
<dbReference type="SUPFAM" id="SSF48239">
    <property type="entry name" value="Terpenoid cyclases/Protein prenyltransferases"/>
    <property type="match status" value="1"/>
</dbReference>
<accession>W5M0P5</accession>
<organism evidence="13 14">
    <name type="scientific">Lepisosteus oculatus</name>
    <name type="common">Spotted gar</name>
    <dbReference type="NCBI Taxonomy" id="7918"/>
    <lineage>
        <taxon>Eukaryota</taxon>
        <taxon>Metazoa</taxon>
        <taxon>Chordata</taxon>
        <taxon>Craniata</taxon>
        <taxon>Vertebrata</taxon>
        <taxon>Euteleostomi</taxon>
        <taxon>Actinopterygii</taxon>
        <taxon>Neopterygii</taxon>
        <taxon>Holostei</taxon>
        <taxon>Semionotiformes</taxon>
        <taxon>Lepisosteidae</taxon>
        <taxon>Lepisosteus</taxon>
    </lineage>
</organism>
<dbReference type="InParanoid" id="W5M0P5"/>
<evidence type="ECO:0000256" key="1">
    <source>
        <dbReference type="ARBA" id="ARBA00004613"/>
    </source>
</evidence>
<dbReference type="Pfam" id="PF17789">
    <property type="entry name" value="MG4"/>
    <property type="match status" value="1"/>
</dbReference>
<dbReference type="GO" id="GO:0004867">
    <property type="term" value="F:serine-type endopeptidase inhibitor activity"/>
    <property type="evidence" value="ECO:0007669"/>
    <property type="project" value="UniProtKB-KW"/>
</dbReference>
<dbReference type="SMART" id="SM01359">
    <property type="entry name" value="A2M_N_2"/>
    <property type="match status" value="1"/>
</dbReference>
<dbReference type="Gene3D" id="2.20.130.20">
    <property type="match status" value="1"/>
</dbReference>
<dbReference type="PROSITE" id="PS00477">
    <property type="entry name" value="ALPHA_2_MACROGLOBULIN"/>
    <property type="match status" value="1"/>
</dbReference>
<dbReference type="EMBL" id="AHAT01024042">
    <property type="status" value="NOT_ANNOTATED_CDS"/>
    <property type="molecule type" value="Genomic_DNA"/>
</dbReference>
<feature type="domain" description="Alpha-2-macroglobulin bait region" evidence="10">
    <location>
        <begin position="447"/>
        <end position="597"/>
    </location>
</feature>
<proteinExistence type="inferred from homology"/>
<reference evidence="13" key="2">
    <citation type="submission" date="2025-08" db="UniProtKB">
        <authorList>
            <consortium name="Ensembl"/>
        </authorList>
    </citation>
    <scope>IDENTIFICATION</scope>
</reference>
<dbReference type="InterPro" id="IPR002890">
    <property type="entry name" value="MG2"/>
</dbReference>